<dbReference type="CDD" id="cd00483">
    <property type="entry name" value="HPPK"/>
    <property type="match status" value="1"/>
</dbReference>
<protein>
    <recommendedName>
        <fullName evidence="4">2-amino-4-hydroxy-6-hydroxymethyldihydropteridine pyrophosphokinase</fullName>
        <ecNumber evidence="3">2.7.6.3</ecNumber>
    </recommendedName>
    <alternativeName>
        <fullName evidence="11">6-hydroxymethyl-7,8-dihydropterin pyrophosphokinase</fullName>
    </alternativeName>
    <alternativeName>
        <fullName evidence="12">7,8-dihydro-6-hydroxymethylpterin-pyrophosphokinase</fullName>
    </alternativeName>
</protein>
<accession>A0ABT0AX15</accession>
<evidence type="ECO:0000256" key="11">
    <source>
        <dbReference type="ARBA" id="ARBA00029766"/>
    </source>
</evidence>
<name>A0ABT0AX15_9SPHN</name>
<evidence type="ECO:0000256" key="1">
    <source>
        <dbReference type="ARBA" id="ARBA00005051"/>
    </source>
</evidence>
<dbReference type="Proteomes" id="UP001162880">
    <property type="component" value="Unassembled WGS sequence"/>
</dbReference>
<evidence type="ECO:0000256" key="9">
    <source>
        <dbReference type="ARBA" id="ARBA00022909"/>
    </source>
</evidence>
<dbReference type="Gene3D" id="3.30.70.560">
    <property type="entry name" value="7,8-Dihydro-6-hydroxymethylpterin-pyrophosphokinase HPPK"/>
    <property type="match status" value="1"/>
</dbReference>
<dbReference type="InterPro" id="IPR035907">
    <property type="entry name" value="Hppk_sf"/>
</dbReference>
<feature type="domain" description="7,8-dihydro-6-hydroxymethylpterin-pyrophosphokinase" evidence="13">
    <location>
        <begin position="8"/>
        <end position="142"/>
    </location>
</feature>
<dbReference type="InterPro" id="IPR000550">
    <property type="entry name" value="Hppk"/>
</dbReference>
<dbReference type="GO" id="GO:0003848">
    <property type="term" value="F:2-amino-4-hydroxy-6-hydroxymethyldihydropteridine diphosphokinase activity"/>
    <property type="evidence" value="ECO:0007669"/>
    <property type="project" value="UniProtKB-EC"/>
</dbReference>
<sequence>MGRHRYLIALGSNMRHPHHGAPRAVIDAAIKALDHGKSKVLAASQVIETAPLGPSRRRYANAAVLLRSKRDPDELLHKLQKIERKFGRRRSGQAWRARVLDLDIVLWNGGAWVGGEGETSLVIPHPAFRERSFVLRPATEIAAGWRDPLTGLSVRELSARLTKPRPALRGPVP</sequence>
<dbReference type="EMBL" id="JALHLE010000002">
    <property type="protein sequence ID" value="MCJ2177305.1"/>
    <property type="molecule type" value="Genomic_DNA"/>
</dbReference>
<dbReference type="PANTHER" id="PTHR43071:SF1">
    <property type="entry name" value="2-AMINO-4-HYDROXY-6-HYDROXYMETHYLDIHYDROPTERIDINE PYROPHOSPHOKINASE"/>
    <property type="match status" value="1"/>
</dbReference>
<evidence type="ECO:0000256" key="4">
    <source>
        <dbReference type="ARBA" id="ARBA00016218"/>
    </source>
</evidence>
<organism evidence="14 15">
    <name type="scientific">Novosphingobium album</name>
    <name type="common">ex Hu et al. 2023</name>
    <dbReference type="NCBI Taxonomy" id="2930093"/>
    <lineage>
        <taxon>Bacteria</taxon>
        <taxon>Pseudomonadati</taxon>
        <taxon>Pseudomonadota</taxon>
        <taxon>Alphaproteobacteria</taxon>
        <taxon>Sphingomonadales</taxon>
        <taxon>Sphingomonadaceae</taxon>
        <taxon>Novosphingobium</taxon>
    </lineage>
</organism>
<evidence type="ECO:0000256" key="10">
    <source>
        <dbReference type="ARBA" id="ARBA00029409"/>
    </source>
</evidence>
<reference evidence="14" key="1">
    <citation type="submission" date="2022-03" db="EMBL/GenBank/DDBJ databases">
        <title>Identification of a novel bacterium isolated from mangrove sediments.</title>
        <authorList>
            <person name="Pan X."/>
        </authorList>
    </citation>
    <scope>NUCLEOTIDE SEQUENCE</scope>
    <source>
        <strain evidence="14">B2580</strain>
    </source>
</reference>
<keyword evidence="6" id="KW-0547">Nucleotide-binding</keyword>
<dbReference type="SUPFAM" id="SSF55083">
    <property type="entry name" value="6-hydroxymethyl-7,8-dihydropterin pyrophosphokinase, HPPK"/>
    <property type="match status" value="1"/>
</dbReference>
<evidence type="ECO:0000313" key="15">
    <source>
        <dbReference type="Proteomes" id="UP001162880"/>
    </source>
</evidence>
<evidence type="ECO:0000256" key="5">
    <source>
        <dbReference type="ARBA" id="ARBA00022679"/>
    </source>
</evidence>
<keyword evidence="8" id="KW-0067">ATP-binding</keyword>
<keyword evidence="5 14" id="KW-0808">Transferase</keyword>
<evidence type="ECO:0000256" key="12">
    <source>
        <dbReference type="ARBA" id="ARBA00033413"/>
    </source>
</evidence>
<evidence type="ECO:0000256" key="7">
    <source>
        <dbReference type="ARBA" id="ARBA00022777"/>
    </source>
</evidence>
<keyword evidence="7" id="KW-0418">Kinase</keyword>
<dbReference type="Pfam" id="PF01288">
    <property type="entry name" value="HPPK"/>
    <property type="match status" value="1"/>
</dbReference>
<evidence type="ECO:0000259" key="13">
    <source>
        <dbReference type="Pfam" id="PF01288"/>
    </source>
</evidence>
<comment type="pathway">
    <text evidence="1">Cofactor biosynthesis; tetrahydrofolate biosynthesis; 2-amino-4-hydroxy-6-hydroxymethyl-7,8-dihydropteridine diphosphate from 7,8-dihydroneopterin triphosphate: step 4/4.</text>
</comment>
<comment type="function">
    <text evidence="10">Catalyzes the transfer of pyrophosphate from adenosine triphosphate (ATP) to 6-hydroxymethyl-7,8-dihydropterin, an enzymatic step in folate biosynthesis pathway.</text>
</comment>
<dbReference type="NCBIfam" id="TIGR01498">
    <property type="entry name" value="folK"/>
    <property type="match status" value="1"/>
</dbReference>
<evidence type="ECO:0000256" key="3">
    <source>
        <dbReference type="ARBA" id="ARBA00013253"/>
    </source>
</evidence>
<proteinExistence type="inferred from homology"/>
<dbReference type="RefSeq" id="WP_243990163.1">
    <property type="nucleotide sequence ID" value="NZ_JALHLE010000002.1"/>
</dbReference>
<evidence type="ECO:0000256" key="6">
    <source>
        <dbReference type="ARBA" id="ARBA00022741"/>
    </source>
</evidence>
<gene>
    <name evidence="14" type="primary">folK</name>
    <name evidence="14" type="ORF">MTR64_01890</name>
</gene>
<dbReference type="PANTHER" id="PTHR43071">
    <property type="entry name" value="2-AMINO-4-HYDROXY-6-HYDROXYMETHYLDIHYDROPTERIDINE PYROPHOSPHOKINASE"/>
    <property type="match status" value="1"/>
</dbReference>
<comment type="caution">
    <text evidence="14">The sequence shown here is derived from an EMBL/GenBank/DDBJ whole genome shotgun (WGS) entry which is preliminary data.</text>
</comment>
<comment type="similarity">
    <text evidence="2">Belongs to the HPPK family.</text>
</comment>
<evidence type="ECO:0000256" key="8">
    <source>
        <dbReference type="ARBA" id="ARBA00022840"/>
    </source>
</evidence>
<evidence type="ECO:0000313" key="14">
    <source>
        <dbReference type="EMBL" id="MCJ2177305.1"/>
    </source>
</evidence>
<keyword evidence="9" id="KW-0289">Folate biosynthesis</keyword>
<dbReference type="EC" id="2.7.6.3" evidence="3"/>
<evidence type="ECO:0000256" key="2">
    <source>
        <dbReference type="ARBA" id="ARBA00005810"/>
    </source>
</evidence>
<keyword evidence="15" id="KW-1185">Reference proteome</keyword>